<name>S5MXI8_SALBN</name>
<evidence type="ECO:0000313" key="1">
    <source>
        <dbReference type="EMBL" id="AGR61381.1"/>
    </source>
</evidence>
<accession>S5MXI8</accession>
<sequence>MLKLVCRSDKAFAPPSDKMNAQKTSKLNMSHVARCLLFRH</sequence>
<dbReference type="HOGENOM" id="CLU_3296114_0_0_6"/>
<dbReference type="PATRIC" id="fig|1197719.3.peg.4192"/>
<reference evidence="1 2" key="1">
    <citation type="submission" date="2013-07" db="EMBL/GenBank/DDBJ databases">
        <title>Genome sequence of Salmonella bongori N268-08 - a rare clinical isolate.</title>
        <authorList>
            <person name="Marti R."/>
            <person name="Hagens S."/>
            <person name="Loessner M.J."/>
            <person name="Klumpp J."/>
        </authorList>
    </citation>
    <scope>NUCLEOTIDE SEQUENCE [LARGE SCALE GENOMIC DNA]</scope>
    <source>
        <strain evidence="1 2">N268-08</strain>
    </source>
</reference>
<proteinExistence type="predicted"/>
<dbReference type="AlphaFoldDB" id="S5MXI8"/>
<protein>
    <submittedName>
        <fullName evidence="1">Uncharacterized protein</fullName>
    </submittedName>
</protein>
<dbReference type="EMBL" id="CP006608">
    <property type="protein sequence ID" value="AGR61381.1"/>
    <property type="molecule type" value="Genomic_DNA"/>
</dbReference>
<organism evidence="1 2">
    <name type="scientific">Salmonella bongori N268-08</name>
    <dbReference type="NCBI Taxonomy" id="1197719"/>
    <lineage>
        <taxon>Bacteria</taxon>
        <taxon>Pseudomonadati</taxon>
        <taxon>Pseudomonadota</taxon>
        <taxon>Gammaproteobacteria</taxon>
        <taxon>Enterobacterales</taxon>
        <taxon>Enterobacteriaceae</taxon>
        <taxon>Salmonella</taxon>
    </lineage>
</organism>
<dbReference type="KEGG" id="sbz:A464_4198"/>
<evidence type="ECO:0000313" key="2">
    <source>
        <dbReference type="Proteomes" id="UP000015042"/>
    </source>
</evidence>
<gene>
    <name evidence="1" type="ORF">A464_4198</name>
</gene>
<dbReference type="Proteomes" id="UP000015042">
    <property type="component" value="Chromosome"/>
</dbReference>